<keyword evidence="3" id="KW-0804">Transcription</keyword>
<dbReference type="Gene3D" id="1.10.260.40">
    <property type="entry name" value="lambda repressor-like DNA-binding domains"/>
    <property type="match status" value="1"/>
</dbReference>
<dbReference type="EMBL" id="FXAZ01000002">
    <property type="protein sequence ID" value="SMG32632.1"/>
    <property type="molecule type" value="Genomic_DNA"/>
</dbReference>
<dbReference type="OrthoDB" id="9775106at2"/>
<dbReference type="GO" id="GO:0003700">
    <property type="term" value="F:DNA-binding transcription factor activity"/>
    <property type="evidence" value="ECO:0007669"/>
    <property type="project" value="TreeGrafter"/>
</dbReference>
<dbReference type="InterPro" id="IPR000843">
    <property type="entry name" value="HTH_LacI"/>
</dbReference>
<dbReference type="SUPFAM" id="SSF53822">
    <property type="entry name" value="Periplasmic binding protein-like I"/>
    <property type="match status" value="1"/>
</dbReference>
<dbReference type="InterPro" id="IPR028082">
    <property type="entry name" value="Peripla_BP_I"/>
</dbReference>
<dbReference type="AlphaFoldDB" id="A0A1X7JWJ4"/>
<dbReference type="SMART" id="SM00354">
    <property type="entry name" value="HTH_LACI"/>
    <property type="match status" value="1"/>
</dbReference>
<name>A0A1X7JWJ4_9BACL</name>
<feature type="domain" description="HTH lacI-type" evidence="4">
    <location>
        <begin position="3"/>
        <end position="57"/>
    </location>
</feature>
<reference evidence="5 6" key="1">
    <citation type="submission" date="2017-04" db="EMBL/GenBank/DDBJ databases">
        <authorList>
            <person name="Afonso C.L."/>
            <person name="Miller P.J."/>
            <person name="Scott M.A."/>
            <person name="Spackman E."/>
            <person name="Goraichik I."/>
            <person name="Dimitrov K.M."/>
            <person name="Suarez D.L."/>
            <person name="Swayne D.E."/>
        </authorList>
    </citation>
    <scope>NUCLEOTIDE SEQUENCE [LARGE SCALE GENOMIC DNA]</scope>
    <source>
        <strain evidence="5 6">11</strain>
    </source>
</reference>
<organism evidence="5 6">
    <name type="scientific">Paenibacillus aquistagni</name>
    <dbReference type="NCBI Taxonomy" id="1852522"/>
    <lineage>
        <taxon>Bacteria</taxon>
        <taxon>Bacillati</taxon>
        <taxon>Bacillota</taxon>
        <taxon>Bacilli</taxon>
        <taxon>Bacillales</taxon>
        <taxon>Paenibacillaceae</taxon>
        <taxon>Paenibacillus</taxon>
    </lineage>
</organism>
<protein>
    <submittedName>
        <fullName evidence="5">Transcriptional regulator, LacI family</fullName>
    </submittedName>
</protein>
<dbReference type="Pfam" id="PF13377">
    <property type="entry name" value="Peripla_BP_3"/>
    <property type="match status" value="1"/>
</dbReference>
<keyword evidence="2" id="KW-0238">DNA-binding</keyword>
<dbReference type="PANTHER" id="PTHR30146:SF109">
    <property type="entry name" value="HTH-TYPE TRANSCRIPTIONAL REGULATOR GALS"/>
    <property type="match status" value="1"/>
</dbReference>
<dbReference type="PANTHER" id="PTHR30146">
    <property type="entry name" value="LACI-RELATED TRANSCRIPTIONAL REPRESSOR"/>
    <property type="match status" value="1"/>
</dbReference>
<dbReference type="InterPro" id="IPR010982">
    <property type="entry name" value="Lambda_DNA-bd_dom_sf"/>
</dbReference>
<dbReference type="CDD" id="cd06267">
    <property type="entry name" value="PBP1_LacI_sugar_binding-like"/>
    <property type="match status" value="1"/>
</dbReference>
<dbReference type="Pfam" id="PF00356">
    <property type="entry name" value="LacI"/>
    <property type="match status" value="1"/>
</dbReference>
<sequence>MKVSIFDVAKKSGLSVVTVSRVLNNATTVREKNRQKVLQAMKELDYHPNAAARSLAKGKTGVIGLILTTLQDSFLDDVVQHVSSQLKDYGYYLTLTVVNYPAEEGHGMDLIQEERVDGLLILSAVNDEQYVAELQKRNIPSVLIDNQMEQSQVPSVQVDNFKGGYEATRHLVDLGHKRIAHIQGPSYFLSAVNRERGFMKALNEAGLMPFAVEPGEFSISSGYAAARRWIEAGELPDAVFASDDYTAIGAINALIEAGYKVPEDVSVIGYDDQLISSQLRPRLSTVRQPSEQLARTAVDILMKQVNGDGSYKPEPVVFTFQPQILLRESTIPRHTSLSH</sequence>
<dbReference type="STRING" id="1852522.SAMN06295960_1791"/>
<gene>
    <name evidence="5" type="ORF">SAMN06295960_1791</name>
</gene>
<dbReference type="Proteomes" id="UP000193834">
    <property type="component" value="Unassembled WGS sequence"/>
</dbReference>
<proteinExistence type="predicted"/>
<accession>A0A1X7JWJ4</accession>
<evidence type="ECO:0000256" key="2">
    <source>
        <dbReference type="ARBA" id="ARBA00023125"/>
    </source>
</evidence>
<dbReference type="SUPFAM" id="SSF47413">
    <property type="entry name" value="lambda repressor-like DNA-binding domains"/>
    <property type="match status" value="1"/>
</dbReference>
<dbReference type="InterPro" id="IPR046335">
    <property type="entry name" value="LacI/GalR-like_sensor"/>
</dbReference>
<dbReference type="CDD" id="cd01392">
    <property type="entry name" value="HTH_LacI"/>
    <property type="match status" value="1"/>
</dbReference>
<evidence type="ECO:0000256" key="1">
    <source>
        <dbReference type="ARBA" id="ARBA00023015"/>
    </source>
</evidence>
<keyword evidence="1" id="KW-0805">Transcription regulation</keyword>
<keyword evidence="6" id="KW-1185">Reference proteome</keyword>
<dbReference type="Gene3D" id="3.40.50.2300">
    <property type="match status" value="2"/>
</dbReference>
<evidence type="ECO:0000259" key="4">
    <source>
        <dbReference type="PROSITE" id="PS50932"/>
    </source>
</evidence>
<dbReference type="GO" id="GO:0000976">
    <property type="term" value="F:transcription cis-regulatory region binding"/>
    <property type="evidence" value="ECO:0007669"/>
    <property type="project" value="TreeGrafter"/>
</dbReference>
<dbReference type="PROSITE" id="PS50932">
    <property type="entry name" value="HTH_LACI_2"/>
    <property type="match status" value="1"/>
</dbReference>
<evidence type="ECO:0000313" key="5">
    <source>
        <dbReference type="EMBL" id="SMG32632.1"/>
    </source>
</evidence>
<evidence type="ECO:0000313" key="6">
    <source>
        <dbReference type="Proteomes" id="UP000193834"/>
    </source>
</evidence>
<evidence type="ECO:0000256" key="3">
    <source>
        <dbReference type="ARBA" id="ARBA00023163"/>
    </source>
</evidence>
<dbReference type="RefSeq" id="WP_085494533.1">
    <property type="nucleotide sequence ID" value="NZ_FXAZ01000002.1"/>
</dbReference>